<protein>
    <recommendedName>
        <fullName evidence="13">Delta(14)-sterol reductase</fullName>
    </recommendedName>
    <alternativeName>
        <fullName evidence="13">C-14 sterol reductase</fullName>
    </alternativeName>
    <alternativeName>
        <fullName evidence="13">Sterol C14-reductase</fullName>
    </alternativeName>
</protein>
<feature type="transmembrane region" description="Helical" evidence="13">
    <location>
        <begin position="148"/>
        <end position="168"/>
    </location>
</feature>
<dbReference type="Proteomes" id="UP000722485">
    <property type="component" value="Unassembled WGS sequence"/>
</dbReference>
<comment type="caution">
    <text evidence="14">The sequence shown here is derived from an EMBL/GenBank/DDBJ whole genome shotgun (WGS) entry which is preliminary data.</text>
</comment>
<keyword evidence="15" id="KW-1185">Reference proteome</keyword>
<evidence type="ECO:0000256" key="3">
    <source>
        <dbReference type="ARBA" id="ARBA00022516"/>
    </source>
</evidence>
<evidence type="ECO:0000256" key="7">
    <source>
        <dbReference type="ARBA" id="ARBA00023002"/>
    </source>
</evidence>
<sequence>MATLKQQYEFGGPIGAIGIVFGLPILMNVLFLGCNDISGCPPPSLLDPRTLTWDKLKSEIPWPEDGIWGFCSWKATGWLAAYYLLSLILYRVLPANEVYGTKLRESGRPLKYRFNAFHATMVQFTGCAVGTYLHGADFVVWTFISENYLQLLAANIILAYAISIYVYISSFSVKHGNADLRELAKGGHTGNLIYDFFIGRELNPRIILPLIGEIDIKAWLEMRPGLTGWALLDFAFIAKQYRTYGYVSDSIIVVALVQSYYVLEGQYAEAGLLGMMDITTDGLGFMLSFGDIVWVPFLYSTQCRYLSTYPVHLGWPAVAVIGAVFSTGLYIFRATNSQKNLFRTNPSHPAVVNMPYIQTKRGTRLLTGGWWGRARHMNYFGDWVQSLPFCLPTGIAGYLILPAGTALTGVGLSKMLDGREVVQDGAAGWGMLFTYFYSAWFGFLLIHRERRDDAACTEKYGDDWETYKKTVRWRIIPKVY</sequence>
<dbReference type="GO" id="GO:0005789">
    <property type="term" value="C:endoplasmic reticulum membrane"/>
    <property type="evidence" value="ECO:0007669"/>
    <property type="project" value="TreeGrafter"/>
</dbReference>
<dbReference type="PROSITE" id="PS51257">
    <property type="entry name" value="PROKAR_LIPOPROTEIN"/>
    <property type="match status" value="1"/>
</dbReference>
<evidence type="ECO:0000313" key="14">
    <source>
        <dbReference type="EMBL" id="KAF7558010.1"/>
    </source>
</evidence>
<evidence type="ECO:0000256" key="11">
    <source>
        <dbReference type="ARBA" id="ARBA00023166"/>
    </source>
</evidence>
<dbReference type="PROSITE" id="PS01017">
    <property type="entry name" value="STEROL_REDUCT_1"/>
    <property type="match status" value="1"/>
</dbReference>
<dbReference type="OrthoDB" id="10262235at2759"/>
<reference evidence="14" key="1">
    <citation type="submission" date="2020-03" db="EMBL/GenBank/DDBJ databases">
        <title>Draft Genome Sequence of Cylindrodendrum hubeiense.</title>
        <authorList>
            <person name="Buettner E."/>
            <person name="Kellner H."/>
        </authorList>
    </citation>
    <scope>NUCLEOTIDE SEQUENCE</scope>
    <source>
        <strain evidence="14">IHI 201604</strain>
    </source>
</reference>
<feature type="transmembrane region" description="Helical" evidence="13">
    <location>
        <begin position="114"/>
        <end position="136"/>
    </location>
</feature>
<comment type="subcellular location">
    <subcellularLocation>
        <location evidence="1">Membrane</location>
        <topology evidence="1">Multi-pass membrane protein</topology>
    </subcellularLocation>
</comment>
<dbReference type="AlphaFoldDB" id="A0A9P5HKR0"/>
<dbReference type="Pfam" id="PF01222">
    <property type="entry name" value="ERG4_ERG24"/>
    <property type="match status" value="1"/>
</dbReference>
<evidence type="ECO:0000256" key="10">
    <source>
        <dbReference type="ARBA" id="ARBA00023136"/>
    </source>
</evidence>
<keyword evidence="11 13" id="KW-1207">Sterol metabolism</keyword>
<proteinExistence type="inferred from homology"/>
<dbReference type="InterPro" id="IPR018083">
    <property type="entry name" value="Sterol_reductase_CS"/>
</dbReference>
<feature type="transmembrane region" description="Helical" evidence="13">
    <location>
        <begin position="426"/>
        <end position="446"/>
    </location>
</feature>
<name>A0A9P5HKR0_9HYPO</name>
<feature type="transmembrane region" description="Helical" evidence="13">
    <location>
        <begin position="313"/>
        <end position="332"/>
    </location>
</feature>
<gene>
    <name evidence="14" type="ORF">G7Z17_g338</name>
</gene>
<keyword evidence="9 13" id="KW-0443">Lipid metabolism</keyword>
<dbReference type="GO" id="GO:0050613">
    <property type="term" value="F:Delta14-sterol reductase activity"/>
    <property type="evidence" value="ECO:0007669"/>
    <property type="project" value="TreeGrafter"/>
</dbReference>
<evidence type="ECO:0000256" key="4">
    <source>
        <dbReference type="ARBA" id="ARBA00022692"/>
    </source>
</evidence>
<keyword evidence="4 13" id="KW-0812">Transmembrane</keyword>
<dbReference type="GO" id="GO:0006696">
    <property type="term" value="P:ergosterol biosynthetic process"/>
    <property type="evidence" value="ECO:0007669"/>
    <property type="project" value="TreeGrafter"/>
</dbReference>
<feature type="transmembrane region" description="Helical" evidence="13">
    <location>
        <begin position="283"/>
        <end position="301"/>
    </location>
</feature>
<dbReference type="PANTHER" id="PTHR21257:SF52">
    <property type="entry name" value="DELTA(14)-STEROL REDUCTASE TM7SF2"/>
    <property type="match status" value="1"/>
</dbReference>
<evidence type="ECO:0000256" key="1">
    <source>
        <dbReference type="ARBA" id="ARBA00004141"/>
    </source>
</evidence>
<evidence type="ECO:0000256" key="13">
    <source>
        <dbReference type="RuleBase" id="RU369120"/>
    </source>
</evidence>
<keyword evidence="8 13" id="KW-0756">Sterol biosynthesis</keyword>
<dbReference type="PANTHER" id="PTHR21257">
    <property type="entry name" value="DELTA(14)-STEROL REDUCTASE"/>
    <property type="match status" value="1"/>
</dbReference>
<comment type="similarity">
    <text evidence="2 13">Belongs to the ERG4/ERG24 family.</text>
</comment>
<organism evidence="14 15">
    <name type="scientific">Cylindrodendrum hubeiense</name>
    <dbReference type="NCBI Taxonomy" id="595255"/>
    <lineage>
        <taxon>Eukaryota</taxon>
        <taxon>Fungi</taxon>
        <taxon>Dikarya</taxon>
        <taxon>Ascomycota</taxon>
        <taxon>Pezizomycotina</taxon>
        <taxon>Sordariomycetes</taxon>
        <taxon>Hypocreomycetidae</taxon>
        <taxon>Hypocreales</taxon>
        <taxon>Nectriaceae</taxon>
        <taxon>Cylindrodendrum</taxon>
    </lineage>
</organism>
<evidence type="ECO:0000256" key="6">
    <source>
        <dbReference type="ARBA" id="ARBA00022989"/>
    </source>
</evidence>
<evidence type="ECO:0000256" key="12">
    <source>
        <dbReference type="ARBA" id="ARBA00023221"/>
    </source>
</evidence>
<dbReference type="EMBL" id="JAANBB010000002">
    <property type="protein sequence ID" value="KAF7558010.1"/>
    <property type="molecule type" value="Genomic_DNA"/>
</dbReference>
<keyword evidence="6 13" id="KW-1133">Transmembrane helix</keyword>
<evidence type="ECO:0000256" key="2">
    <source>
        <dbReference type="ARBA" id="ARBA00005402"/>
    </source>
</evidence>
<keyword evidence="3 13" id="KW-0444">Lipid biosynthesis</keyword>
<evidence type="ECO:0000256" key="5">
    <source>
        <dbReference type="ARBA" id="ARBA00022955"/>
    </source>
</evidence>
<dbReference type="Gene3D" id="1.20.120.1630">
    <property type="match status" value="1"/>
</dbReference>
<feature type="transmembrane region" description="Helical" evidence="13">
    <location>
        <begin position="12"/>
        <end position="33"/>
    </location>
</feature>
<accession>A0A9P5HKR0</accession>
<keyword evidence="10 13" id="KW-0472">Membrane</keyword>
<evidence type="ECO:0000256" key="8">
    <source>
        <dbReference type="ARBA" id="ARBA00023011"/>
    </source>
</evidence>
<feature type="transmembrane region" description="Helical" evidence="13">
    <location>
        <begin position="75"/>
        <end position="93"/>
    </location>
</feature>
<keyword evidence="12 13" id="KW-0753">Steroid metabolism</keyword>
<dbReference type="InterPro" id="IPR001171">
    <property type="entry name" value="ERG24_DHCR-like"/>
</dbReference>
<dbReference type="PROSITE" id="PS01018">
    <property type="entry name" value="STEROL_REDUCT_2"/>
    <property type="match status" value="1"/>
</dbReference>
<keyword evidence="7 13" id="KW-0560">Oxidoreductase</keyword>
<evidence type="ECO:0000313" key="15">
    <source>
        <dbReference type="Proteomes" id="UP000722485"/>
    </source>
</evidence>
<evidence type="ECO:0000256" key="9">
    <source>
        <dbReference type="ARBA" id="ARBA00023098"/>
    </source>
</evidence>
<keyword evidence="5 13" id="KW-0752">Steroid biosynthesis</keyword>